<evidence type="ECO:0000313" key="10">
    <source>
        <dbReference type="EMBL" id="TBU32792.1"/>
    </source>
</evidence>
<dbReference type="Pfam" id="PF00226">
    <property type="entry name" value="DnaJ"/>
    <property type="match status" value="1"/>
</dbReference>
<dbReference type="PROSITE" id="PS50076">
    <property type="entry name" value="DNAJ_2"/>
    <property type="match status" value="1"/>
</dbReference>
<dbReference type="OrthoDB" id="413400at2759"/>
<dbReference type="AlphaFoldDB" id="A0A4Q9N0Z5"/>
<keyword evidence="3 7" id="KW-1133">Transmembrane helix</keyword>
<proteinExistence type="predicted"/>
<accession>A0A4Q9N0Z5</accession>
<dbReference type="SUPFAM" id="SSF46565">
    <property type="entry name" value="Chaperone J-domain"/>
    <property type="match status" value="1"/>
</dbReference>
<dbReference type="PANTHER" id="PTHR44653">
    <property type="entry name" value="DNAJ HOMOLOG SUBFAMILY C MEMBER 1"/>
    <property type="match status" value="1"/>
</dbReference>
<evidence type="ECO:0000256" key="4">
    <source>
        <dbReference type="ARBA" id="ARBA00023136"/>
    </source>
</evidence>
<gene>
    <name evidence="10" type="ORF">BD311DRAFT_686035</name>
</gene>
<feature type="compositionally biased region" description="Polar residues" evidence="6">
    <location>
        <begin position="289"/>
        <end position="312"/>
    </location>
</feature>
<name>A0A4Q9N0Z5_9APHY</name>
<feature type="transmembrane region" description="Helical" evidence="7">
    <location>
        <begin position="128"/>
        <end position="147"/>
    </location>
</feature>
<keyword evidence="1 7" id="KW-0812">Transmembrane</keyword>
<feature type="signal peptide" evidence="8">
    <location>
        <begin position="1"/>
        <end position="19"/>
    </location>
</feature>
<dbReference type="GO" id="GO:0012505">
    <property type="term" value="C:endomembrane system"/>
    <property type="evidence" value="ECO:0007669"/>
    <property type="project" value="UniProtKB-SubCell"/>
</dbReference>
<dbReference type="EMBL" id="ML143393">
    <property type="protein sequence ID" value="TBU32792.1"/>
    <property type="molecule type" value="Genomic_DNA"/>
</dbReference>
<evidence type="ECO:0000256" key="5">
    <source>
        <dbReference type="ARBA" id="ARBA00037847"/>
    </source>
</evidence>
<dbReference type="Proteomes" id="UP000292957">
    <property type="component" value="Unassembled WGS sequence"/>
</dbReference>
<dbReference type="InterPro" id="IPR052606">
    <property type="entry name" value="DnaJ_domain_protein"/>
</dbReference>
<sequence length="325" mass="35777">MRVLHLIAFLAVLVTAVVAWTKEDHEIFDLVSAVEKSEGKGTNFYSWLDVPHTASTAQISKAYRKKSLQLHPDKNKGVKDAHERFARLGVVAAILRDPAKRERYDFFYKNGVPVWRGTGYYYSRFRPGLGTVLTFLVIITSGIQYIVQKLNYNRDLKRIEHIVEQARTAAWGSKLNPVEGQRKVKVNLGGSPRLDEDGNVIPGRMVDMVVEGSHVYILEPDGSLLPVDNETAVAPSIKRTWFLSLVTGLLRKVARRDGGTIESSLGQDATADEGESDDGSGVSSEVPRSGTTTPQEGNGANGSKNGRISATSMAGGRRRKVVRKK</sequence>
<evidence type="ECO:0000256" key="8">
    <source>
        <dbReference type="SAM" id="SignalP"/>
    </source>
</evidence>
<dbReference type="InterPro" id="IPR036869">
    <property type="entry name" value="J_dom_sf"/>
</dbReference>
<reference evidence="10" key="1">
    <citation type="submission" date="2019-01" db="EMBL/GenBank/DDBJ databases">
        <title>Draft genome sequences of three monokaryotic isolates of the white-rot basidiomycete fungus Dichomitus squalens.</title>
        <authorList>
            <consortium name="DOE Joint Genome Institute"/>
            <person name="Lopez S.C."/>
            <person name="Andreopoulos B."/>
            <person name="Pangilinan J."/>
            <person name="Lipzen A."/>
            <person name="Riley R."/>
            <person name="Ahrendt S."/>
            <person name="Ng V."/>
            <person name="Barry K."/>
            <person name="Daum C."/>
            <person name="Grigoriev I.V."/>
            <person name="Hilden K.S."/>
            <person name="Makela M.R."/>
            <person name="de Vries R.P."/>
        </authorList>
    </citation>
    <scope>NUCLEOTIDE SEQUENCE [LARGE SCALE GENOMIC DNA]</scope>
    <source>
        <strain evidence="10">OM18370.1</strain>
    </source>
</reference>
<feature type="region of interest" description="Disordered" evidence="6">
    <location>
        <begin position="261"/>
        <end position="325"/>
    </location>
</feature>
<evidence type="ECO:0000259" key="9">
    <source>
        <dbReference type="PROSITE" id="PS50076"/>
    </source>
</evidence>
<evidence type="ECO:0000256" key="1">
    <source>
        <dbReference type="ARBA" id="ARBA00022692"/>
    </source>
</evidence>
<evidence type="ECO:0000256" key="7">
    <source>
        <dbReference type="SAM" id="Phobius"/>
    </source>
</evidence>
<comment type="subcellular location">
    <subcellularLocation>
        <location evidence="5">Endomembrane system</location>
        <topology evidence="5">Single-pass membrane protein</topology>
    </subcellularLocation>
</comment>
<organism evidence="10">
    <name type="scientific">Dichomitus squalens</name>
    <dbReference type="NCBI Taxonomy" id="114155"/>
    <lineage>
        <taxon>Eukaryota</taxon>
        <taxon>Fungi</taxon>
        <taxon>Dikarya</taxon>
        <taxon>Basidiomycota</taxon>
        <taxon>Agaricomycotina</taxon>
        <taxon>Agaricomycetes</taxon>
        <taxon>Polyporales</taxon>
        <taxon>Polyporaceae</taxon>
        <taxon>Dichomitus</taxon>
    </lineage>
</organism>
<feature type="chain" id="PRO_5020469871" evidence="8">
    <location>
        <begin position="20"/>
        <end position="325"/>
    </location>
</feature>
<evidence type="ECO:0000256" key="6">
    <source>
        <dbReference type="SAM" id="MobiDB-lite"/>
    </source>
</evidence>
<dbReference type="Gene3D" id="1.10.287.110">
    <property type="entry name" value="DnaJ domain"/>
    <property type="match status" value="1"/>
</dbReference>
<evidence type="ECO:0000256" key="3">
    <source>
        <dbReference type="ARBA" id="ARBA00022989"/>
    </source>
</evidence>
<dbReference type="CDD" id="cd06257">
    <property type="entry name" value="DnaJ"/>
    <property type="match status" value="1"/>
</dbReference>
<keyword evidence="4 7" id="KW-0472">Membrane</keyword>
<evidence type="ECO:0000256" key="2">
    <source>
        <dbReference type="ARBA" id="ARBA00022729"/>
    </source>
</evidence>
<feature type="compositionally biased region" description="Basic residues" evidence="6">
    <location>
        <begin position="316"/>
        <end position="325"/>
    </location>
</feature>
<dbReference type="SMART" id="SM00271">
    <property type="entry name" value="DnaJ"/>
    <property type="match status" value="1"/>
</dbReference>
<keyword evidence="2 8" id="KW-0732">Signal</keyword>
<dbReference type="InterPro" id="IPR001623">
    <property type="entry name" value="DnaJ_domain"/>
</dbReference>
<dbReference type="PANTHER" id="PTHR44653:SF2">
    <property type="entry name" value="DNAJ HOMOLOG SUBFAMILY C MEMBER 1"/>
    <property type="match status" value="1"/>
</dbReference>
<dbReference type="PRINTS" id="PR00625">
    <property type="entry name" value="JDOMAIN"/>
</dbReference>
<feature type="domain" description="J" evidence="9">
    <location>
        <begin position="43"/>
        <end position="108"/>
    </location>
</feature>
<protein>
    <submittedName>
        <fullName evidence="10">DnaJ-domain-containing protein</fullName>
    </submittedName>
</protein>